<dbReference type="InterPro" id="IPR036779">
    <property type="entry name" value="LysM_dom_sf"/>
</dbReference>
<evidence type="ECO:0000313" key="2">
    <source>
        <dbReference type="EMBL" id="OCC16242.1"/>
    </source>
</evidence>
<dbReference type="PROSITE" id="PS51257">
    <property type="entry name" value="PROKAR_LIPOPROTEIN"/>
    <property type="match status" value="1"/>
</dbReference>
<dbReference type="PANTHER" id="PTHR33734:SF22">
    <property type="entry name" value="MEMBRANE-BOUND LYTIC MUREIN TRANSGLYCOSYLASE D"/>
    <property type="match status" value="1"/>
</dbReference>
<keyword evidence="3" id="KW-1185">Reference proteome</keyword>
<dbReference type="GO" id="GO:0008932">
    <property type="term" value="F:lytic endotransglycosylase activity"/>
    <property type="evidence" value="ECO:0007669"/>
    <property type="project" value="TreeGrafter"/>
</dbReference>
<dbReference type="Gene3D" id="1.10.530.10">
    <property type="match status" value="1"/>
</dbReference>
<dbReference type="SMART" id="SM00257">
    <property type="entry name" value="LysM"/>
    <property type="match status" value="2"/>
</dbReference>
<protein>
    <submittedName>
        <fullName evidence="2">Membrane-bound lytic murein transglycosylase D</fullName>
    </submittedName>
</protein>
<dbReference type="Pfam" id="PF01464">
    <property type="entry name" value="SLT"/>
    <property type="match status" value="1"/>
</dbReference>
<dbReference type="InterPro" id="IPR008258">
    <property type="entry name" value="Transglycosylase_SLT_dom_1"/>
</dbReference>
<dbReference type="PANTHER" id="PTHR33734">
    <property type="entry name" value="LYSM DOMAIN-CONTAINING GPI-ANCHORED PROTEIN 2"/>
    <property type="match status" value="1"/>
</dbReference>
<dbReference type="STRING" id="1156395.DBT_0059"/>
<dbReference type="OrthoDB" id="9815002at2"/>
<proteinExistence type="predicted"/>
<sequence length="562" mass="64199">MLGDRFSVKLISLLISVFLLVSACAPVSHKQNLNHALVSTTPKEIDKDVNGSSVILGDDLPLHANEATCSENKGAEVPFFEKIRGKEAVEYLENDYDFSRKYDLERYQRMLDTALELCKTAQELWGKGKLNDALNALDEAYALILKVDPDSKPELLQQKEDLRFLIAKRVMEIHASRFTVANGLHGEIPLILNKEVMEEIKRFQGPERSFFLAAYRRSGRYRPMIVKALKEAGLPEELSWLPLIESGFKVRALSRARALGLWQFIASTGYKFGLNRNTWIDERLDPEKSTRAAIQYLTELHKIFGDWMTVLAAYNCGEGTVLRVIRKQRINYLDHFWDLYQMLPRETVRYVPRFIATLLIVKEPEKFGFTLGEPEPALTFEKVELKKQLHLAQIAEAIGVSKKVLKELNPELRYQITPPGSYALRVPVGKKEVLLAKLEEIDSWSLPKKAFVYHKVRRGETLSSIALRYGARIRDIELANNIRHRNLIRVGQTLKVPLTGKGPNIPRQLYAKKKKKFKRYVVQRGDSLWLIARKFNTSVTSIKKANGLRSNCLSVGQVLKIP</sequence>
<dbReference type="EMBL" id="MAGO01000001">
    <property type="protein sequence ID" value="OCC16242.1"/>
    <property type="molecule type" value="Genomic_DNA"/>
</dbReference>
<feature type="domain" description="LysM" evidence="1">
    <location>
        <begin position="518"/>
        <end position="561"/>
    </location>
</feature>
<reference evidence="2 3" key="1">
    <citation type="submission" date="2016-06" db="EMBL/GenBank/DDBJ databases">
        <title>Respiratory ammonification of nitrate coupled to the oxidation of elemental sulfur in deep-sea autotrophic thermophilic bacteria.</title>
        <authorList>
            <person name="Slobodkina G.B."/>
            <person name="Mardanov A.V."/>
            <person name="Ravin N.V."/>
            <person name="Frolova A.A."/>
            <person name="Viryasiv M.B."/>
            <person name="Chernyh N.A."/>
            <person name="Bonch-Osmolovskaya E.A."/>
            <person name="Slobodkin A.I."/>
        </authorList>
    </citation>
    <scope>NUCLEOTIDE SEQUENCE [LARGE SCALE GENOMIC DNA]</scope>
    <source>
        <strain evidence="2 3">S69</strain>
    </source>
</reference>
<evidence type="ECO:0000259" key="1">
    <source>
        <dbReference type="PROSITE" id="PS51782"/>
    </source>
</evidence>
<dbReference type="InterPro" id="IPR018392">
    <property type="entry name" value="LysM"/>
</dbReference>
<accession>A0A1B9F8L0</accession>
<feature type="domain" description="LysM" evidence="1">
    <location>
        <begin position="452"/>
        <end position="496"/>
    </location>
</feature>
<dbReference type="SUPFAM" id="SSF54106">
    <property type="entry name" value="LysM domain"/>
    <property type="match status" value="2"/>
</dbReference>
<name>A0A1B9F8L0_9BACT</name>
<dbReference type="InterPro" id="IPR023346">
    <property type="entry name" value="Lysozyme-like_dom_sf"/>
</dbReference>
<dbReference type="Proteomes" id="UP000093080">
    <property type="component" value="Unassembled WGS sequence"/>
</dbReference>
<dbReference type="CDD" id="cd16894">
    <property type="entry name" value="MltD-like"/>
    <property type="match status" value="1"/>
</dbReference>
<evidence type="ECO:0000313" key="3">
    <source>
        <dbReference type="Proteomes" id="UP000093080"/>
    </source>
</evidence>
<gene>
    <name evidence="2" type="ORF">DBT_0059</name>
</gene>
<dbReference type="AlphaFoldDB" id="A0A1B9F8L0"/>
<dbReference type="SUPFAM" id="SSF53955">
    <property type="entry name" value="Lysozyme-like"/>
    <property type="match status" value="1"/>
</dbReference>
<dbReference type="Gene3D" id="3.10.350.10">
    <property type="entry name" value="LysM domain"/>
    <property type="match status" value="2"/>
</dbReference>
<dbReference type="PATRIC" id="fig|1156395.6.peg.58"/>
<organism evidence="2 3">
    <name type="scientific">Dissulfuribacter thermophilus</name>
    <dbReference type="NCBI Taxonomy" id="1156395"/>
    <lineage>
        <taxon>Bacteria</taxon>
        <taxon>Pseudomonadati</taxon>
        <taxon>Thermodesulfobacteriota</taxon>
        <taxon>Dissulfuribacteria</taxon>
        <taxon>Dissulfuribacterales</taxon>
        <taxon>Dissulfuribacteraceae</taxon>
        <taxon>Dissulfuribacter</taxon>
    </lineage>
</organism>
<dbReference type="CDD" id="cd00118">
    <property type="entry name" value="LysM"/>
    <property type="match status" value="2"/>
</dbReference>
<dbReference type="Pfam" id="PF01476">
    <property type="entry name" value="LysM"/>
    <property type="match status" value="2"/>
</dbReference>
<comment type="caution">
    <text evidence="2">The sequence shown here is derived from an EMBL/GenBank/DDBJ whole genome shotgun (WGS) entry which is preliminary data.</text>
</comment>
<dbReference type="PROSITE" id="PS51782">
    <property type="entry name" value="LYSM"/>
    <property type="match status" value="2"/>
</dbReference>